<protein>
    <recommendedName>
        <fullName evidence="3">NlpC/P60 family protein</fullName>
    </recommendedName>
</protein>
<keyword evidence="2" id="KW-1185">Reference proteome</keyword>
<reference evidence="2" key="1">
    <citation type="journal article" date="2019" name="Int. J. Syst. Evol. Microbiol.">
        <title>The Global Catalogue of Microorganisms (GCM) 10K type strain sequencing project: providing services to taxonomists for standard genome sequencing and annotation.</title>
        <authorList>
            <consortium name="The Broad Institute Genomics Platform"/>
            <consortium name="The Broad Institute Genome Sequencing Center for Infectious Disease"/>
            <person name="Wu L."/>
            <person name="Ma J."/>
        </authorList>
    </citation>
    <scope>NUCLEOTIDE SEQUENCE [LARGE SCALE GENOMIC DNA]</scope>
    <source>
        <strain evidence="2">JCM 17688</strain>
    </source>
</reference>
<evidence type="ECO:0000313" key="1">
    <source>
        <dbReference type="EMBL" id="GAA4397819.1"/>
    </source>
</evidence>
<sequence length="52" mass="5686">MARALPGNRILLGTHPFGPAPHAGMVYGANLDNNTYTNVYMWWDRSAIGHCG</sequence>
<dbReference type="Proteomes" id="UP001500635">
    <property type="component" value="Unassembled WGS sequence"/>
</dbReference>
<organism evidence="1 2">
    <name type="scientific">Tsukamurella soli</name>
    <dbReference type="NCBI Taxonomy" id="644556"/>
    <lineage>
        <taxon>Bacteria</taxon>
        <taxon>Bacillati</taxon>
        <taxon>Actinomycetota</taxon>
        <taxon>Actinomycetes</taxon>
        <taxon>Mycobacteriales</taxon>
        <taxon>Tsukamurellaceae</taxon>
        <taxon>Tsukamurella</taxon>
    </lineage>
</organism>
<dbReference type="EMBL" id="BAABFR010000058">
    <property type="protein sequence ID" value="GAA4397819.1"/>
    <property type="molecule type" value="Genomic_DNA"/>
</dbReference>
<gene>
    <name evidence="1" type="ORF">GCM10023147_33500</name>
</gene>
<comment type="caution">
    <text evidence="1">The sequence shown here is derived from an EMBL/GenBank/DDBJ whole genome shotgun (WGS) entry which is preliminary data.</text>
</comment>
<proteinExistence type="predicted"/>
<evidence type="ECO:0008006" key="3">
    <source>
        <dbReference type="Google" id="ProtNLM"/>
    </source>
</evidence>
<name>A0ABP8JXY4_9ACTN</name>
<accession>A0ABP8JXY4</accession>
<evidence type="ECO:0000313" key="2">
    <source>
        <dbReference type="Proteomes" id="UP001500635"/>
    </source>
</evidence>